<dbReference type="PATRIC" id="fig|1618481.3.peg.1032"/>
<dbReference type="PANTHER" id="PTHR11136:SF0">
    <property type="entry name" value="DIHYDROFOLATE SYNTHETASE-RELATED"/>
    <property type="match status" value="1"/>
</dbReference>
<dbReference type="SUPFAM" id="SSF53623">
    <property type="entry name" value="MurD-like peptide ligases, catalytic domain"/>
    <property type="match status" value="1"/>
</dbReference>
<sequence>MKFDILKEAEKYLLRYIPPSDDSLTAKQKFARACALMDLLDNPQNKMSVIHVAGTSGKGSTAQIIAQILTGHGFKTGLTVSPHILDFRERTQINCMNVSENTYIHYLEEIVPSILEISNSQYGKPTFFEIAMAHAYFSFCREKVDYAIVETGMGGRFDASNTATASDKLCVLTKIGFDHQEFLGKTIFKIATEKAEIIHKSNLTLSTVQSKEAE</sequence>
<keyword evidence="3" id="KW-0547">Nucleotide-binding</keyword>
<dbReference type="InterPro" id="IPR013221">
    <property type="entry name" value="Mur_ligase_cen"/>
</dbReference>
<organism evidence="6 7">
    <name type="scientific">Candidatus Roizmanbacteria bacterium GW2011_GWA2_37_7</name>
    <dbReference type="NCBI Taxonomy" id="1618481"/>
    <lineage>
        <taxon>Bacteria</taxon>
        <taxon>Candidatus Roizmaniibacteriota</taxon>
    </lineage>
</organism>
<dbReference type="InterPro" id="IPR001645">
    <property type="entry name" value="Folylpolyglutamate_synth"/>
</dbReference>
<dbReference type="Gene3D" id="3.40.1190.10">
    <property type="entry name" value="Mur-like, catalytic domain"/>
    <property type="match status" value="1"/>
</dbReference>
<dbReference type="Proteomes" id="UP000034471">
    <property type="component" value="Unassembled WGS sequence"/>
</dbReference>
<keyword evidence="2" id="KW-0436">Ligase</keyword>
<dbReference type="PANTHER" id="PTHR11136">
    <property type="entry name" value="FOLYLPOLYGLUTAMATE SYNTHASE-RELATED"/>
    <property type="match status" value="1"/>
</dbReference>
<evidence type="ECO:0000256" key="4">
    <source>
        <dbReference type="ARBA" id="ARBA00022840"/>
    </source>
</evidence>
<reference evidence="6 7" key="1">
    <citation type="journal article" date="2015" name="Nature">
        <title>rRNA introns, odd ribosomes, and small enigmatic genomes across a large radiation of phyla.</title>
        <authorList>
            <person name="Brown C.T."/>
            <person name="Hug L.A."/>
            <person name="Thomas B.C."/>
            <person name="Sharon I."/>
            <person name="Castelle C.J."/>
            <person name="Singh A."/>
            <person name="Wilkins M.J."/>
            <person name="Williams K.H."/>
            <person name="Banfield J.F."/>
        </authorList>
    </citation>
    <scope>NUCLEOTIDE SEQUENCE [LARGE SCALE GENOMIC DNA]</scope>
</reference>
<evidence type="ECO:0000256" key="2">
    <source>
        <dbReference type="ARBA" id="ARBA00022598"/>
    </source>
</evidence>
<dbReference type="Pfam" id="PF08245">
    <property type="entry name" value="Mur_ligase_M"/>
    <property type="match status" value="1"/>
</dbReference>
<dbReference type="AlphaFoldDB" id="A0A0G0JI05"/>
<proteinExistence type="inferred from homology"/>
<feature type="non-terminal residue" evidence="6">
    <location>
        <position position="214"/>
    </location>
</feature>
<dbReference type="InterPro" id="IPR036565">
    <property type="entry name" value="Mur-like_cat_sf"/>
</dbReference>
<evidence type="ECO:0000313" key="7">
    <source>
        <dbReference type="Proteomes" id="UP000034471"/>
    </source>
</evidence>
<feature type="domain" description="Mur ligase central" evidence="5">
    <location>
        <begin position="52"/>
        <end position="202"/>
    </location>
</feature>
<dbReference type="GO" id="GO:0004326">
    <property type="term" value="F:tetrahydrofolylpolyglutamate synthase activity"/>
    <property type="evidence" value="ECO:0007669"/>
    <property type="project" value="InterPro"/>
</dbReference>
<dbReference type="NCBIfam" id="TIGR01499">
    <property type="entry name" value="folC"/>
    <property type="match status" value="1"/>
</dbReference>
<evidence type="ECO:0000259" key="5">
    <source>
        <dbReference type="Pfam" id="PF08245"/>
    </source>
</evidence>
<dbReference type="EMBL" id="LBTJ01000069">
    <property type="protein sequence ID" value="KKQ36404.1"/>
    <property type="molecule type" value="Genomic_DNA"/>
</dbReference>
<name>A0A0G0JI05_9BACT</name>
<dbReference type="GO" id="GO:0005737">
    <property type="term" value="C:cytoplasm"/>
    <property type="evidence" value="ECO:0007669"/>
    <property type="project" value="TreeGrafter"/>
</dbReference>
<evidence type="ECO:0000313" key="6">
    <source>
        <dbReference type="EMBL" id="KKQ36404.1"/>
    </source>
</evidence>
<comment type="similarity">
    <text evidence="1">Belongs to the folylpolyglutamate synthase family.</text>
</comment>
<dbReference type="GO" id="GO:0008841">
    <property type="term" value="F:dihydrofolate synthase activity"/>
    <property type="evidence" value="ECO:0007669"/>
    <property type="project" value="TreeGrafter"/>
</dbReference>
<dbReference type="STRING" id="1618481.US54_C0069G0010"/>
<evidence type="ECO:0000256" key="3">
    <source>
        <dbReference type="ARBA" id="ARBA00022741"/>
    </source>
</evidence>
<gene>
    <name evidence="6" type="ORF">US54_C0069G0010</name>
</gene>
<accession>A0A0G0JI05</accession>
<evidence type="ECO:0000256" key="1">
    <source>
        <dbReference type="ARBA" id="ARBA00008276"/>
    </source>
</evidence>
<keyword evidence="4" id="KW-0067">ATP-binding</keyword>
<comment type="caution">
    <text evidence="6">The sequence shown here is derived from an EMBL/GenBank/DDBJ whole genome shotgun (WGS) entry which is preliminary data.</text>
</comment>
<dbReference type="GO" id="GO:0005524">
    <property type="term" value="F:ATP binding"/>
    <property type="evidence" value="ECO:0007669"/>
    <property type="project" value="UniProtKB-KW"/>
</dbReference>
<protein>
    <submittedName>
        <fullName evidence="6">Folylpolyglutamate synthase</fullName>
    </submittedName>
</protein>